<dbReference type="Proteomes" id="UP000187344">
    <property type="component" value="Unassembled WGS sequence"/>
</dbReference>
<dbReference type="InterPro" id="IPR036680">
    <property type="entry name" value="SPOR-like_sf"/>
</dbReference>
<feature type="compositionally biased region" description="Low complexity" evidence="1">
    <location>
        <begin position="190"/>
        <end position="203"/>
    </location>
</feature>
<feature type="compositionally biased region" description="Polar residues" evidence="1">
    <location>
        <begin position="342"/>
        <end position="369"/>
    </location>
</feature>
<feature type="compositionally biased region" description="Polar residues" evidence="1">
    <location>
        <begin position="73"/>
        <end position="92"/>
    </location>
</feature>
<proteinExistence type="predicted"/>
<feature type="region of interest" description="Disordered" evidence="1">
    <location>
        <begin position="838"/>
        <end position="970"/>
    </location>
</feature>
<keyword evidence="4" id="KW-1185">Reference proteome</keyword>
<protein>
    <submittedName>
        <fullName evidence="3">Sporulation related domain-containing protein</fullName>
    </submittedName>
</protein>
<comment type="caution">
    <text evidence="3">The sequence shown here is derived from an EMBL/GenBank/DDBJ whole genome shotgun (WGS) entry which is preliminary data.</text>
</comment>
<feature type="compositionally biased region" description="Low complexity" evidence="1">
    <location>
        <begin position="232"/>
        <end position="247"/>
    </location>
</feature>
<feature type="compositionally biased region" description="Polar residues" evidence="1">
    <location>
        <begin position="460"/>
        <end position="484"/>
    </location>
</feature>
<feature type="compositionally biased region" description="Basic and acidic residues" evidence="1">
    <location>
        <begin position="781"/>
        <end position="796"/>
    </location>
</feature>
<feature type="compositionally biased region" description="Polar residues" evidence="1">
    <location>
        <begin position="163"/>
        <end position="179"/>
    </location>
</feature>
<dbReference type="AlphaFoldDB" id="A0A1R0F786"/>
<feature type="region of interest" description="Disordered" evidence="1">
    <location>
        <begin position="760"/>
        <end position="799"/>
    </location>
</feature>
<gene>
    <name evidence="3" type="ORF">PEB0149_001920</name>
</gene>
<feature type="compositionally biased region" description="Low complexity" evidence="1">
    <location>
        <begin position="760"/>
        <end position="771"/>
    </location>
</feature>
<feature type="compositionally biased region" description="Polar residues" evidence="1">
    <location>
        <begin position="558"/>
        <end position="574"/>
    </location>
</feature>
<feature type="domain" description="SPOR" evidence="2">
    <location>
        <begin position="982"/>
        <end position="1060"/>
    </location>
</feature>
<evidence type="ECO:0000313" key="3">
    <source>
        <dbReference type="EMBL" id="OLY42782.1"/>
    </source>
</evidence>
<feature type="compositionally biased region" description="Polar residues" evidence="1">
    <location>
        <begin position="838"/>
        <end position="875"/>
    </location>
</feature>
<dbReference type="GO" id="GO:0042834">
    <property type="term" value="F:peptidoglycan binding"/>
    <property type="evidence" value="ECO:0007669"/>
    <property type="project" value="InterPro"/>
</dbReference>
<name>A0A1R0F786_9HYPH</name>
<feature type="compositionally biased region" description="Low complexity" evidence="1">
    <location>
        <begin position="876"/>
        <end position="886"/>
    </location>
</feature>
<dbReference type="Pfam" id="PF05036">
    <property type="entry name" value="SPOR"/>
    <property type="match status" value="1"/>
</dbReference>
<feature type="region of interest" description="Disordered" evidence="1">
    <location>
        <begin position="593"/>
        <end position="620"/>
    </location>
</feature>
<reference evidence="3 4" key="1">
    <citation type="submission" date="2016-12" db="EMBL/GenBank/DDBJ databases">
        <title>Comparative genomics of Bartonella apis.</title>
        <authorList>
            <person name="Engel P."/>
        </authorList>
    </citation>
    <scope>NUCLEOTIDE SEQUENCE [LARGE SCALE GENOMIC DNA]</scope>
    <source>
        <strain evidence="3 4">PEB0149</strain>
    </source>
</reference>
<feature type="region of interest" description="Disordered" evidence="1">
    <location>
        <begin position="1"/>
        <end position="262"/>
    </location>
</feature>
<feature type="region of interest" description="Disordered" evidence="1">
    <location>
        <begin position="279"/>
        <end position="579"/>
    </location>
</feature>
<dbReference type="Gene3D" id="3.30.70.1070">
    <property type="entry name" value="Sporulation related repeat"/>
    <property type="match status" value="1"/>
</dbReference>
<evidence type="ECO:0000313" key="4">
    <source>
        <dbReference type="Proteomes" id="UP000187344"/>
    </source>
</evidence>
<sequence>MTDNDRNASRPERPATKDQDPLLELTRLFNLDFNANGNSPARQPDTSANLTPRPQVGSQNDADLPFLEDHPQGTGSLDNARQTGNKNASGNTDLDFLPQDDNLGNGQQQHEPDLPFNELYDTPSFTPQARAPGTPIEPPAGFSGAEFDTLPDLPIGDEPSAPTYPTGQNYNNQTQNPPASGNFGFPQEQTQHTPTNTNNLNNTSGIDNASFVNPVNIAQPDNPQNFAPQPLQETSQNTNSYQTTSENGRIPPLNQAQNRQDPVFDEMSFDKELENLLVNDPLPAFNEPNQPQQLNDGAQPQAPQINNNYNFASAAQNDSSGSASQLGQPSGGSENFNRHGAETNSGVENNAEFSPAQWNGASPSSTSPENYYAGNAAKTTAPLPYTPPQNSQNSPENDFLNGDDPFGFDDVFSDNQHQNPPVAQTKSGSNTTQQPVAQSSDPFGLEDLSTDENIIVNPPVEQNQFQDTSTDSDQSYPESAETVNEQPPLPPISPEPEPEFREHSEPQQQYAPRSGNQNADQSPQNHGDYPAQPVEQNYNPEEHVAFAHEEQTAAENYPANTQQTAKNLDENNANLPPDVDTYKFADEIVEQTEPVDVPEIPYPAEENAPQSDALENEFADVFSVGNKQETPNTPKEQDDFFAEAYAQSGYNQKQNQFEQNPDVPQGQYGLQNSGNVYAEDNPAYAENEQTLIGTNAPFAEMQNQPRPKSLAKKLTVGGVALFILLGGGYAAMKYFLPSQGDGASTVIHADNAPYKVQAEQTNTNNESQNNQDVYNQANGETDDKGNQEKLVDHSETPEDLTALNDAASYADSSNVEDAIAAASNQSVPTREVQSVVVNPDGTISPTTNSAPSQVEASGNNSEKSQSHNLANVQNDSKQSQSNAKASSEPEMSETDSELTKIINEDAQSNKDIDNATSKDLSSSQNKLSGINTVSSPKPQQQAQPVETAEQTTQKPAALPNTASTPLTKVEPKAAPITASVGAGGYYVQIASQPTQESATASMNKAKSLFGSLIGSLPLSIQPASIPGKGTYYRVRVQVGPRDNAVSLCEKIKSQNGSCFVGK</sequence>
<feature type="compositionally biased region" description="Basic and acidic residues" evidence="1">
    <location>
        <begin position="540"/>
        <end position="551"/>
    </location>
</feature>
<feature type="compositionally biased region" description="Polar residues" evidence="1">
    <location>
        <begin position="204"/>
        <end position="213"/>
    </location>
</feature>
<feature type="compositionally biased region" description="Polar residues" evidence="1">
    <location>
        <begin position="914"/>
        <end position="966"/>
    </location>
</feature>
<organism evidence="3 4">
    <name type="scientific">Bartonella apis</name>
    <dbReference type="NCBI Taxonomy" id="1686310"/>
    <lineage>
        <taxon>Bacteria</taxon>
        <taxon>Pseudomonadati</taxon>
        <taxon>Pseudomonadota</taxon>
        <taxon>Alphaproteobacteria</taxon>
        <taxon>Hyphomicrobiales</taxon>
        <taxon>Bartonellaceae</taxon>
        <taxon>Bartonella</taxon>
    </lineage>
</organism>
<evidence type="ECO:0000259" key="2">
    <source>
        <dbReference type="Pfam" id="PF05036"/>
    </source>
</evidence>
<feature type="compositionally biased region" description="Polar residues" evidence="1">
    <location>
        <begin position="413"/>
        <end position="441"/>
    </location>
</feature>
<dbReference type="EMBL" id="LXYT01000003">
    <property type="protein sequence ID" value="OLY42782.1"/>
    <property type="molecule type" value="Genomic_DNA"/>
</dbReference>
<dbReference type="OrthoDB" id="7338235at2"/>
<dbReference type="RefSeq" id="WP_075870618.1">
    <property type="nucleotide sequence ID" value="NZ_LXYT01000003.1"/>
</dbReference>
<feature type="compositionally biased region" description="Polar residues" evidence="1">
    <location>
        <begin position="287"/>
        <end position="335"/>
    </location>
</feature>
<dbReference type="InterPro" id="IPR007730">
    <property type="entry name" value="SPOR-like_dom"/>
</dbReference>
<feature type="compositionally biased region" description="Polar residues" evidence="1">
    <location>
        <begin position="506"/>
        <end position="525"/>
    </location>
</feature>
<feature type="compositionally biased region" description="Basic and acidic residues" evidence="1">
    <location>
        <begin position="1"/>
        <end position="20"/>
    </location>
</feature>
<evidence type="ECO:0000256" key="1">
    <source>
        <dbReference type="SAM" id="MobiDB-lite"/>
    </source>
</evidence>
<feature type="compositionally biased region" description="Polar residues" evidence="1">
    <location>
        <begin position="33"/>
        <end position="61"/>
    </location>
</feature>
<accession>A0A1R0F786</accession>